<comment type="caution">
    <text evidence="1">The sequence shown here is derived from an EMBL/GenBank/DDBJ whole genome shotgun (WGS) entry which is preliminary data.</text>
</comment>
<keyword evidence="2" id="KW-1185">Reference proteome</keyword>
<sequence length="103" mass="11452">MNNGVIAYNIGLWSWEHRTPLWLRIEKGPRGACRHIQATSLASGGGVGEYCWNVKHTFNCRTKLVCLIIPKGPKVFSSQLIIFGSWCYLDGSSIPPGEVSLVY</sequence>
<dbReference type="EMBL" id="JABWDY010037213">
    <property type="protein sequence ID" value="KAF5180588.1"/>
    <property type="molecule type" value="Genomic_DNA"/>
</dbReference>
<gene>
    <name evidence="1" type="ORF">FRX31_029826</name>
</gene>
<evidence type="ECO:0000313" key="2">
    <source>
        <dbReference type="Proteomes" id="UP000554482"/>
    </source>
</evidence>
<dbReference type="Proteomes" id="UP000554482">
    <property type="component" value="Unassembled WGS sequence"/>
</dbReference>
<name>A0A7J6V7F4_THATH</name>
<reference evidence="1 2" key="1">
    <citation type="submission" date="2020-06" db="EMBL/GenBank/DDBJ databases">
        <title>Transcriptomic and genomic resources for Thalictrum thalictroides and T. hernandezii: Facilitating candidate gene discovery in an emerging model plant lineage.</title>
        <authorList>
            <person name="Arias T."/>
            <person name="Riano-Pachon D.M."/>
            <person name="Di Stilio V.S."/>
        </authorList>
    </citation>
    <scope>NUCLEOTIDE SEQUENCE [LARGE SCALE GENOMIC DNA]</scope>
    <source>
        <strain evidence="2">cv. WT478/WT964</strain>
        <tissue evidence="1">Leaves</tissue>
    </source>
</reference>
<protein>
    <submittedName>
        <fullName evidence="1">Uncharacterized protein</fullName>
    </submittedName>
</protein>
<evidence type="ECO:0000313" key="1">
    <source>
        <dbReference type="EMBL" id="KAF5180588.1"/>
    </source>
</evidence>
<proteinExistence type="predicted"/>
<organism evidence="1 2">
    <name type="scientific">Thalictrum thalictroides</name>
    <name type="common">Rue-anemone</name>
    <name type="synonym">Anemone thalictroides</name>
    <dbReference type="NCBI Taxonomy" id="46969"/>
    <lineage>
        <taxon>Eukaryota</taxon>
        <taxon>Viridiplantae</taxon>
        <taxon>Streptophyta</taxon>
        <taxon>Embryophyta</taxon>
        <taxon>Tracheophyta</taxon>
        <taxon>Spermatophyta</taxon>
        <taxon>Magnoliopsida</taxon>
        <taxon>Ranunculales</taxon>
        <taxon>Ranunculaceae</taxon>
        <taxon>Thalictroideae</taxon>
        <taxon>Thalictrum</taxon>
    </lineage>
</organism>
<accession>A0A7J6V7F4</accession>
<dbReference type="AlphaFoldDB" id="A0A7J6V7F4"/>